<evidence type="ECO:0000313" key="2">
    <source>
        <dbReference type="Proteomes" id="UP000239068"/>
    </source>
</evidence>
<proteinExistence type="predicted"/>
<sequence>MKTSRKIPKTFIGFLIASFFIWLMITFSKEYSEVISYPVVYKNIQQDKLLQEAPIKQIDIAVKATGFKLLRANFTNKTIYLESSVLQRKKKSKFYLLVKNQFTKIQKQLPSGIELQEILLDTIYLDLGLLKSKKVALKPNLDIKYQVGYDLLGDIKVVPDSIVVSGPEEQIKRITHLNLKKTKLDNLKENFSENTTIIQPATFKNLKFTVSKATVSGTIERFTEGTLSIPFTTKNLPEGVNLTTLSENVEVVFIVALSNFGKVSEASFKVECDFEISEKNNLSYLIPKVIIKPDFIKSFKIIPLKIDFLIQK</sequence>
<accession>A0A2S7WXA1</accession>
<dbReference type="EMBL" id="MSCM01000001">
    <property type="protein sequence ID" value="PQJ82198.1"/>
    <property type="molecule type" value="Genomic_DNA"/>
</dbReference>
<keyword evidence="2" id="KW-1185">Reference proteome</keyword>
<reference evidence="1 2" key="1">
    <citation type="submission" date="2016-12" db="EMBL/GenBank/DDBJ databases">
        <title>Trade-off between light-utilization and light-protection in marine flavobacteria.</title>
        <authorList>
            <person name="Kumagai Y."/>
            <person name="Yoshizawa S."/>
            <person name="Kogure K."/>
            <person name="Iwasaki W."/>
        </authorList>
    </citation>
    <scope>NUCLEOTIDE SEQUENCE [LARGE SCALE GENOMIC DNA]</scope>
    <source>
        <strain evidence="1 2">ATCC 43844</strain>
    </source>
</reference>
<organism evidence="1 2">
    <name type="scientific">Polaribacter glomeratus</name>
    <dbReference type="NCBI Taxonomy" id="102"/>
    <lineage>
        <taxon>Bacteria</taxon>
        <taxon>Pseudomonadati</taxon>
        <taxon>Bacteroidota</taxon>
        <taxon>Flavobacteriia</taxon>
        <taxon>Flavobacteriales</taxon>
        <taxon>Flavobacteriaceae</taxon>
    </lineage>
</organism>
<evidence type="ECO:0000313" key="1">
    <source>
        <dbReference type="EMBL" id="PQJ82198.1"/>
    </source>
</evidence>
<dbReference type="Gene3D" id="2.170.120.40">
    <property type="entry name" value="YbbR-like domain"/>
    <property type="match status" value="1"/>
</dbReference>
<dbReference type="RefSeq" id="WP_105020769.1">
    <property type="nucleotide sequence ID" value="NZ_MSCM01000001.1"/>
</dbReference>
<comment type="caution">
    <text evidence="1">The sequence shown here is derived from an EMBL/GenBank/DDBJ whole genome shotgun (WGS) entry which is preliminary data.</text>
</comment>
<evidence type="ECO:0008006" key="3">
    <source>
        <dbReference type="Google" id="ProtNLM"/>
    </source>
</evidence>
<protein>
    <recommendedName>
        <fullName evidence="3">YbbR-like domain-containing protein</fullName>
    </recommendedName>
</protein>
<dbReference type="AlphaFoldDB" id="A0A2S7WXA1"/>
<dbReference type="Proteomes" id="UP000239068">
    <property type="component" value="Unassembled WGS sequence"/>
</dbReference>
<name>A0A2S7WXA1_9FLAO</name>
<dbReference type="OrthoDB" id="1150187at2"/>
<gene>
    <name evidence="1" type="ORF">BTO16_06240</name>
</gene>